<reference evidence="12 13" key="1">
    <citation type="submission" date="2019-03" db="EMBL/GenBank/DDBJ databases">
        <title>Genomics of glacier-inhabiting Cryobacterium strains.</title>
        <authorList>
            <person name="Liu Q."/>
            <person name="Xin Y.-H."/>
        </authorList>
    </citation>
    <scope>NUCLEOTIDE SEQUENCE [LARGE SCALE GENOMIC DNA]</scope>
    <source>
        <strain evidence="13">TMT1-22</strain>
    </source>
</reference>
<keyword evidence="13" id="KW-1185">Reference proteome</keyword>
<evidence type="ECO:0000256" key="2">
    <source>
        <dbReference type="ARBA" id="ARBA00022676"/>
    </source>
</evidence>
<evidence type="ECO:0000256" key="4">
    <source>
        <dbReference type="ARBA" id="ARBA00022692"/>
    </source>
</evidence>
<evidence type="ECO:0000256" key="3">
    <source>
        <dbReference type="ARBA" id="ARBA00022679"/>
    </source>
</evidence>
<dbReference type="Proteomes" id="UP000297403">
    <property type="component" value="Unassembled WGS sequence"/>
</dbReference>
<feature type="transmembrane region" description="Helical" evidence="9">
    <location>
        <begin position="325"/>
        <end position="345"/>
    </location>
</feature>
<evidence type="ECO:0000256" key="9">
    <source>
        <dbReference type="SAM" id="Phobius"/>
    </source>
</evidence>
<dbReference type="SMART" id="SM00267">
    <property type="entry name" value="GGDEF"/>
    <property type="match status" value="1"/>
</dbReference>
<dbReference type="InterPro" id="IPR050321">
    <property type="entry name" value="Glycosyltr_2/OpgH_subfam"/>
</dbReference>
<protein>
    <submittedName>
        <fullName evidence="12">Response regulator</fullName>
    </submittedName>
</protein>
<dbReference type="Gene3D" id="3.40.50.2300">
    <property type="match status" value="1"/>
</dbReference>
<dbReference type="SUPFAM" id="SSF52172">
    <property type="entry name" value="CheY-like"/>
    <property type="match status" value="1"/>
</dbReference>
<dbReference type="PANTHER" id="PTHR43867:SF2">
    <property type="entry name" value="CELLULOSE SYNTHASE CATALYTIC SUBUNIT A [UDP-FORMING]"/>
    <property type="match status" value="1"/>
</dbReference>
<feature type="modified residue" description="4-aspartylphosphate" evidence="7">
    <location>
        <position position="61"/>
    </location>
</feature>
<evidence type="ECO:0000256" key="1">
    <source>
        <dbReference type="ARBA" id="ARBA00004141"/>
    </source>
</evidence>
<dbReference type="InterPro" id="IPR001789">
    <property type="entry name" value="Sig_transdc_resp-reg_receiver"/>
</dbReference>
<evidence type="ECO:0000256" key="5">
    <source>
        <dbReference type="ARBA" id="ARBA00022989"/>
    </source>
</evidence>
<organism evidence="12 13">
    <name type="scientific">Cryobacterium shii</name>
    <dbReference type="NCBI Taxonomy" id="1259235"/>
    <lineage>
        <taxon>Bacteria</taxon>
        <taxon>Bacillati</taxon>
        <taxon>Actinomycetota</taxon>
        <taxon>Actinomycetes</taxon>
        <taxon>Micrococcales</taxon>
        <taxon>Microbacteriaceae</taxon>
        <taxon>Cryobacterium</taxon>
    </lineage>
</organism>
<dbReference type="InterPro" id="IPR043128">
    <property type="entry name" value="Rev_trsase/Diguanyl_cyclase"/>
</dbReference>
<dbReference type="PANTHER" id="PTHR43867">
    <property type="entry name" value="CELLULOSE SYNTHASE CATALYTIC SUBUNIT A [UDP-FORMING]"/>
    <property type="match status" value="1"/>
</dbReference>
<evidence type="ECO:0000259" key="11">
    <source>
        <dbReference type="PROSITE" id="PS50887"/>
    </source>
</evidence>
<dbReference type="RefSeq" id="WP_134402568.1">
    <property type="nucleotide sequence ID" value="NZ_SOFY01000038.1"/>
</dbReference>
<keyword evidence="2" id="KW-0328">Glycosyltransferase</keyword>
<evidence type="ECO:0000256" key="8">
    <source>
        <dbReference type="SAM" id="MobiDB-lite"/>
    </source>
</evidence>
<dbReference type="Pfam" id="PF00990">
    <property type="entry name" value="GGDEF"/>
    <property type="match status" value="1"/>
</dbReference>
<name>A0AAQ2C6H6_9MICO</name>
<feature type="transmembrane region" description="Helical" evidence="9">
    <location>
        <begin position="686"/>
        <end position="710"/>
    </location>
</feature>
<dbReference type="SMART" id="SM00448">
    <property type="entry name" value="REC"/>
    <property type="match status" value="1"/>
</dbReference>
<keyword evidence="6 9" id="KW-0472">Membrane</keyword>
<dbReference type="GO" id="GO:0000160">
    <property type="term" value="P:phosphorelay signal transduction system"/>
    <property type="evidence" value="ECO:0007669"/>
    <property type="project" value="InterPro"/>
</dbReference>
<dbReference type="GO" id="GO:0016757">
    <property type="term" value="F:glycosyltransferase activity"/>
    <property type="evidence" value="ECO:0007669"/>
    <property type="project" value="UniProtKB-KW"/>
</dbReference>
<sequence length="810" mass="88623">MTGRAVADDRGAVLVVDDDEMIVGLVARGLLAAGYRVTTASSGAEALERLAEAVPDVVVSDVNMPDMDGFTLVQRLREDSRLRSLPLLFLTSRAEAADVVSGMRLGADDYITKPFDLPVLVARVDAKRLRPPVPADRLQTDRRTGLASSATFMDELDRERERALRSGRSGHLALLGLNESGSIRARFGERGVDEVLRQVADVLGAVVTPLETAGRTPDGGFGLLLPETSSDDVRDLMQGLSERLAGRRLDVEGSKVSVTPLVGYVPLDAVQSAKQAVEQAGAALEHAQMHLDLRPIAYRPEMLAEAEAAAPRQPRPLLERLRTPFQVALTFVIGIVLPYFVYLLADRAGFDITPFAYLVVVFSLLVTGIAIWVEGLLALNPAQPPPAPEEQDGGPAYPPASAVIAAYLPNEAATVLETVEAFLGVNYPGDLQVVLAYNSPVPLPVERVLGELAQRETRFTLLKVEGSTSKAQNVNAALQIVTGEFAGVFDADHLPAADSFVRAYRWMADGYDVVQGHPVVRNGDASWVARTVAVEFEMIYAVSHPGRAKLHQFGIFGGSNGYWRTQLLRETRFRGSMLTEDIDSALRVVEAGYRIGSDPYLISRELAPTTLQALWNQRMRWAQGWFQVSLGHLFGALRNPGLTPRQRFGFFFLLGWREVYPWLSVQMFPLIAFYAHRAGGPQHLDWFVPVFVLTTIFTLSVGPWQTLFAYRQADPEIRSRTAWFWLYLVVASVFYTEYKNVIARVAQVKQAMREKAWKVTPRAAGTGGAPEGGLTAPAVGPAANDPEHPADEPLVPPPLPHHTTSPSRTS</sequence>
<feature type="domain" description="Response regulatory" evidence="10">
    <location>
        <begin position="12"/>
        <end position="128"/>
    </location>
</feature>
<evidence type="ECO:0000256" key="6">
    <source>
        <dbReference type="ARBA" id="ARBA00023136"/>
    </source>
</evidence>
<feature type="transmembrane region" description="Helical" evidence="9">
    <location>
        <begin position="722"/>
        <end position="738"/>
    </location>
</feature>
<dbReference type="Pfam" id="PF13641">
    <property type="entry name" value="Glyco_tranf_2_3"/>
    <property type="match status" value="1"/>
</dbReference>
<dbReference type="PROSITE" id="PS50110">
    <property type="entry name" value="RESPONSE_REGULATORY"/>
    <property type="match status" value="1"/>
</dbReference>
<evidence type="ECO:0000259" key="10">
    <source>
        <dbReference type="PROSITE" id="PS50110"/>
    </source>
</evidence>
<dbReference type="CDD" id="cd06423">
    <property type="entry name" value="CESA_like"/>
    <property type="match status" value="1"/>
</dbReference>
<gene>
    <name evidence="12" type="ORF">E3O49_07860</name>
</gene>
<feature type="region of interest" description="Disordered" evidence="8">
    <location>
        <begin position="760"/>
        <end position="810"/>
    </location>
</feature>
<dbReference type="EMBL" id="SOFY01000038">
    <property type="protein sequence ID" value="TFC47763.1"/>
    <property type="molecule type" value="Genomic_DNA"/>
</dbReference>
<dbReference type="GO" id="GO:0016020">
    <property type="term" value="C:membrane"/>
    <property type="evidence" value="ECO:0007669"/>
    <property type="project" value="UniProtKB-SubCell"/>
</dbReference>
<comment type="subcellular location">
    <subcellularLocation>
        <location evidence="1">Membrane</location>
        <topology evidence="1">Multi-pass membrane protein</topology>
    </subcellularLocation>
</comment>
<dbReference type="Gene3D" id="3.90.550.10">
    <property type="entry name" value="Spore Coat Polysaccharide Biosynthesis Protein SpsA, Chain A"/>
    <property type="match status" value="1"/>
</dbReference>
<dbReference type="Pfam" id="PF00072">
    <property type="entry name" value="Response_reg"/>
    <property type="match status" value="1"/>
</dbReference>
<dbReference type="InterPro" id="IPR029787">
    <property type="entry name" value="Nucleotide_cyclase"/>
</dbReference>
<dbReference type="CDD" id="cd17574">
    <property type="entry name" value="REC_OmpR"/>
    <property type="match status" value="1"/>
</dbReference>
<keyword evidence="7" id="KW-0597">Phosphoprotein</keyword>
<dbReference type="InterPro" id="IPR029044">
    <property type="entry name" value="Nucleotide-diphossugar_trans"/>
</dbReference>
<dbReference type="InterPro" id="IPR011006">
    <property type="entry name" value="CheY-like_superfamily"/>
</dbReference>
<evidence type="ECO:0000313" key="12">
    <source>
        <dbReference type="EMBL" id="TFC47763.1"/>
    </source>
</evidence>
<keyword evidence="3" id="KW-0808">Transferase</keyword>
<dbReference type="InterPro" id="IPR000160">
    <property type="entry name" value="GGDEF_dom"/>
</dbReference>
<evidence type="ECO:0000313" key="13">
    <source>
        <dbReference type="Proteomes" id="UP000297403"/>
    </source>
</evidence>
<dbReference type="Gene3D" id="3.30.70.270">
    <property type="match status" value="1"/>
</dbReference>
<dbReference type="SUPFAM" id="SSF53448">
    <property type="entry name" value="Nucleotide-diphospho-sugar transferases"/>
    <property type="match status" value="1"/>
</dbReference>
<evidence type="ECO:0000256" key="7">
    <source>
        <dbReference type="PROSITE-ProRule" id="PRU00169"/>
    </source>
</evidence>
<dbReference type="AlphaFoldDB" id="A0AAQ2C6H6"/>
<comment type="caution">
    <text evidence="12">The sequence shown here is derived from an EMBL/GenBank/DDBJ whole genome shotgun (WGS) entry which is preliminary data.</text>
</comment>
<dbReference type="PROSITE" id="PS50887">
    <property type="entry name" value="GGDEF"/>
    <property type="match status" value="1"/>
</dbReference>
<dbReference type="SUPFAM" id="SSF55073">
    <property type="entry name" value="Nucleotide cyclase"/>
    <property type="match status" value="1"/>
</dbReference>
<feature type="transmembrane region" description="Helical" evidence="9">
    <location>
        <begin position="357"/>
        <end position="379"/>
    </location>
</feature>
<proteinExistence type="predicted"/>
<feature type="compositionally biased region" description="Low complexity" evidence="8">
    <location>
        <begin position="801"/>
        <end position="810"/>
    </location>
</feature>
<keyword evidence="4 9" id="KW-0812">Transmembrane</keyword>
<accession>A0AAQ2C6H6</accession>
<feature type="domain" description="GGDEF" evidence="11">
    <location>
        <begin position="168"/>
        <end position="301"/>
    </location>
</feature>
<feature type="transmembrane region" description="Helical" evidence="9">
    <location>
        <begin position="648"/>
        <end position="674"/>
    </location>
</feature>
<keyword evidence="5 9" id="KW-1133">Transmembrane helix</keyword>